<evidence type="ECO:0000313" key="5">
    <source>
        <dbReference type="Proteomes" id="UP000813215"/>
    </source>
</evidence>
<evidence type="ECO:0000256" key="2">
    <source>
        <dbReference type="RuleBase" id="RU363072"/>
    </source>
</evidence>
<dbReference type="GO" id="GO:0015288">
    <property type="term" value="F:porin activity"/>
    <property type="evidence" value="ECO:0007669"/>
    <property type="project" value="InterPro"/>
</dbReference>
<organism evidence="4 5">
    <name type="scientific">Pelatocladus maniniholoensis HA4357-MV3</name>
    <dbReference type="NCBI Taxonomy" id="1117104"/>
    <lineage>
        <taxon>Bacteria</taxon>
        <taxon>Bacillati</taxon>
        <taxon>Cyanobacteriota</taxon>
        <taxon>Cyanophyceae</taxon>
        <taxon>Nostocales</taxon>
        <taxon>Nostocaceae</taxon>
        <taxon>Pelatocladus</taxon>
    </lineage>
</organism>
<name>A0A9E3LUJ7_9NOST</name>
<dbReference type="PANTHER" id="PTHR43308:SF1">
    <property type="entry name" value="OUTER MEMBRANE PROTEIN ALPHA"/>
    <property type="match status" value="1"/>
</dbReference>
<dbReference type="GO" id="GO:0008643">
    <property type="term" value="P:carbohydrate transport"/>
    <property type="evidence" value="ECO:0007669"/>
    <property type="project" value="InterPro"/>
</dbReference>
<protein>
    <submittedName>
        <fullName evidence="4">Iron uptake porin</fullName>
    </submittedName>
</protein>
<dbReference type="InterPro" id="IPR001119">
    <property type="entry name" value="SLH_dom"/>
</dbReference>
<comment type="similarity">
    <text evidence="1 2">Belongs to the OprB family.</text>
</comment>
<accession>A0A9E3LUJ7</accession>
<dbReference type="Pfam" id="PF00395">
    <property type="entry name" value="SLH"/>
    <property type="match status" value="1"/>
</dbReference>
<gene>
    <name evidence="4" type="ORF">KME28_21495</name>
</gene>
<evidence type="ECO:0000313" key="4">
    <source>
        <dbReference type="EMBL" id="MBW4434216.1"/>
    </source>
</evidence>
<evidence type="ECO:0000256" key="1">
    <source>
        <dbReference type="ARBA" id="ARBA00008769"/>
    </source>
</evidence>
<dbReference type="PANTHER" id="PTHR43308">
    <property type="entry name" value="OUTER MEMBRANE PROTEIN ALPHA-RELATED"/>
    <property type="match status" value="1"/>
</dbReference>
<evidence type="ECO:0000259" key="3">
    <source>
        <dbReference type="PROSITE" id="PS51272"/>
    </source>
</evidence>
<dbReference type="AlphaFoldDB" id="A0A9E3LUJ7"/>
<feature type="domain" description="SLH" evidence="3">
    <location>
        <begin position="92"/>
        <end position="156"/>
    </location>
</feature>
<dbReference type="InterPro" id="IPR007049">
    <property type="entry name" value="Carb-sel_porin_OprB"/>
</dbReference>
<dbReference type="Proteomes" id="UP000813215">
    <property type="component" value="Unassembled WGS sequence"/>
</dbReference>
<dbReference type="PROSITE" id="PS51272">
    <property type="entry name" value="SLH"/>
    <property type="match status" value="1"/>
</dbReference>
<dbReference type="GO" id="GO:0016020">
    <property type="term" value="C:membrane"/>
    <property type="evidence" value="ECO:0007669"/>
    <property type="project" value="InterPro"/>
</dbReference>
<reference evidence="4" key="2">
    <citation type="journal article" date="2022" name="Microbiol. Resour. Announc.">
        <title>Metagenome Sequencing to Explore Phylogenomics of Terrestrial Cyanobacteria.</title>
        <authorList>
            <person name="Ward R.D."/>
            <person name="Stajich J.E."/>
            <person name="Johansen J.R."/>
            <person name="Huntemann M."/>
            <person name="Clum A."/>
            <person name="Foster B."/>
            <person name="Foster B."/>
            <person name="Roux S."/>
            <person name="Palaniappan K."/>
            <person name="Varghese N."/>
            <person name="Mukherjee S."/>
            <person name="Reddy T.B.K."/>
            <person name="Daum C."/>
            <person name="Copeland A."/>
            <person name="Chen I.A."/>
            <person name="Ivanova N.N."/>
            <person name="Kyrpides N.C."/>
            <person name="Shapiro N."/>
            <person name="Eloe-Fadrosh E.A."/>
            <person name="Pietrasiak N."/>
        </authorList>
    </citation>
    <scope>NUCLEOTIDE SEQUENCE</scope>
    <source>
        <strain evidence="4">HA4357-MV3</strain>
    </source>
</reference>
<dbReference type="SUPFAM" id="SSF56935">
    <property type="entry name" value="Porins"/>
    <property type="match status" value="1"/>
</dbReference>
<reference evidence="4" key="1">
    <citation type="submission" date="2021-05" db="EMBL/GenBank/DDBJ databases">
        <authorList>
            <person name="Pietrasiak N."/>
            <person name="Ward R."/>
            <person name="Stajich J.E."/>
            <person name="Kurbessoian T."/>
        </authorList>
    </citation>
    <scope>NUCLEOTIDE SEQUENCE</scope>
    <source>
        <strain evidence="4">HA4357-MV3</strain>
    </source>
</reference>
<dbReference type="NCBIfam" id="NF033921">
    <property type="entry name" value="por_somb"/>
    <property type="match status" value="1"/>
</dbReference>
<dbReference type="InterPro" id="IPR047684">
    <property type="entry name" value="Por_som-like"/>
</dbReference>
<sequence>MKKMDISVIITSVILSGNLLTAWPVLAQTYFNSNSIKEGNLSNTKNLQISSENQNQLTSVSDDSTSKISEKLQVQSEQLYISAPPELDEIVNVNQLQDVTPDNWAYEALRNLVEKYQCISGDAEGHFNGNRAMTRYEFAAALDNCLQKLGRSINSLSNKIASQEDLAVFQRLQTEFAEELKAITARIDTLEYKTASIADRQFSTTTVLRGLATFNLISTFGDEKSVSPGSDSTEKIDTNTTLSSRSILTLDTSFTGKDRLRTQLVAGNVNNFGSSVTGTDMTRLSGSINTGNDVFIGTLFYEFPLGDRGIVAIAPAADFPTRIFPALNPVSSISNFGAESPIYSFAFGSGAVAYYQFTDTLAAGISYLTSSGDNPNEGLFGGQYTALTQVTYTPSDKIGLAFTYGRYYAPEPGATINVTGSKGSQFAQLPFGDNTPTSSNAFGLQFTYKLSEKLILGGWTSYFNARAEGSPSLSNFNGSKGDHADIWSWAITASLADLGKLGSQLSFVFGMPPKVTDNDVIERQDQDTSLHFELSYRYPVTDRISITPGFLVITSPEHNADNDTVWIGLMQTNFSF</sequence>
<dbReference type="InterPro" id="IPR038673">
    <property type="entry name" value="OprB_sf"/>
</dbReference>
<proteinExistence type="inferred from homology"/>
<dbReference type="EMBL" id="JAHHHW010000123">
    <property type="protein sequence ID" value="MBW4434216.1"/>
    <property type="molecule type" value="Genomic_DNA"/>
</dbReference>
<comment type="caution">
    <text evidence="4">The sequence shown here is derived from an EMBL/GenBank/DDBJ whole genome shotgun (WGS) entry which is preliminary data.</text>
</comment>
<dbReference type="InterPro" id="IPR051465">
    <property type="entry name" value="Cell_Envelope_Struct_Comp"/>
</dbReference>
<dbReference type="Gene3D" id="2.40.160.180">
    <property type="entry name" value="Carbohydrate-selective porin OprB"/>
    <property type="match status" value="1"/>
</dbReference>
<dbReference type="Pfam" id="PF04966">
    <property type="entry name" value="OprB"/>
    <property type="match status" value="1"/>
</dbReference>